<evidence type="ECO:0000313" key="1">
    <source>
        <dbReference type="EMBL" id="GFR08940.1"/>
    </source>
</evidence>
<proteinExistence type="predicted"/>
<sequence>MGVWSLYAMREERGRNRVSKTLINTAPK</sequence>
<gene>
    <name evidence="1" type="ORF">TNCT_737371</name>
</gene>
<reference evidence="1" key="1">
    <citation type="submission" date="2020-07" db="EMBL/GenBank/DDBJ databases">
        <title>Multicomponent nature underlies the extraordinary mechanical properties of spider dragline silk.</title>
        <authorList>
            <person name="Kono N."/>
            <person name="Nakamura H."/>
            <person name="Mori M."/>
            <person name="Yoshida Y."/>
            <person name="Ohtoshi R."/>
            <person name="Malay A.D."/>
            <person name="Moran D.A.P."/>
            <person name="Tomita M."/>
            <person name="Numata K."/>
            <person name="Arakawa K."/>
        </authorList>
    </citation>
    <scope>NUCLEOTIDE SEQUENCE</scope>
</reference>
<comment type="caution">
    <text evidence="1">The sequence shown here is derived from an EMBL/GenBank/DDBJ whole genome shotgun (WGS) entry which is preliminary data.</text>
</comment>
<dbReference type="Proteomes" id="UP000887116">
    <property type="component" value="Unassembled WGS sequence"/>
</dbReference>
<evidence type="ECO:0000313" key="2">
    <source>
        <dbReference type="Proteomes" id="UP000887116"/>
    </source>
</evidence>
<dbReference type="AlphaFoldDB" id="A0A8X6IQ24"/>
<name>A0A8X6IQ24_TRICU</name>
<keyword evidence="2" id="KW-1185">Reference proteome</keyword>
<accession>A0A8X6IQ24</accession>
<protein>
    <submittedName>
        <fullName evidence="1">Uncharacterized protein</fullName>
    </submittedName>
</protein>
<feature type="non-terminal residue" evidence="1">
    <location>
        <position position="28"/>
    </location>
</feature>
<dbReference type="EMBL" id="BMAO01006489">
    <property type="protein sequence ID" value="GFR08940.1"/>
    <property type="molecule type" value="Genomic_DNA"/>
</dbReference>
<organism evidence="1 2">
    <name type="scientific">Trichonephila clavata</name>
    <name type="common">Joro spider</name>
    <name type="synonym">Nephila clavata</name>
    <dbReference type="NCBI Taxonomy" id="2740835"/>
    <lineage>
        <taxon>Eukaryota</taxon>
        <taxon>Metazoa</taxon>
        <taxon>Ecdysozoa</taxon>
        <taxon>Arthropoda</taxon>
        <taxon>Chelicerata</taxon>
        <taxon>Arachnida</taxon>
        <taxon>Araneae</taxon>
        <taxon>Araneomorphae</taxon>
        <taxon>Entelegynae</taxon>
        <taxon>Araneoidea</taxon>
        <taxon>Nephilidae</taxon>
        <taxon>Trichonephila</taxon>
    </lineage>
</organism>